<gene>
    <name evidence="1" type="ORF">HW115_03750</name>
</gene>
<proteinExistence type="predicted"/>
<keyword evidence="2" id="KW-1185">Reference proteome</keyword>
<accession>A0A851GJ69</accession>
<organism evidence="1 2">
    <name type="scientific">Oceaniferula marina</name>
    <dbReference type="NCBI Taxonomy" id="2748318"/>
    <lineage>
        <taxon>Bacteria</taxon>
        <taxon>Pseudomonadati</taxon>
        <taxon>Verrucomicrobiota</taxon>
        <taxon>Verrucomicrobiia</taxon>
        <taxon>Verrucomicrobiales</taxon>
        <taxon>Verrucomicrobiaceae</taxon>
        <taxon>Oceaniferula</taxon>
    </lineage>
</organism>
<dbReference type="Proteomes" id="UP000557872">
    <property type="component" value="Unassembled WGS sequence"/>
</dbReference>
<dbReference type="AlphaFoldDB" id="A0A851GJ69"/>
<dbReference type="Pfam" id="PF11535">
    <property type="entry name" value="Calci_bind_CcbP"/>
    <property type="match status" value="1"/>
</dbReference>
<dbReference type="EMBL" id="JACBAZ010000001">
    <property type="protein sequence ID" value="NWK54710.1"/>
    <property type="molecule type" value="Genomic_DNA"/>
</dbReference>
<dbReference type="Gene3D" id="2.30.30.530">
    <property type="entry name" value="Calcium binding protein CcbP, beta-barrel domain"/>
    <property type="match status" value="1"/>
</dbReference>
<comment type="caution">
    <text evidence="1">The sequence shown here is derived from an EMBL/GenBank/DDBJ whole genome shotgun (WGS) entry which is preliminary data.</text>
</comment>
<evidence type="ECO:0000313" key="2">
    <source>
        <dbReference type="Proteomes" id="UP000557872"/>
    </source>
</evidence>
<protein>
    <submittedName>
        <fullName evidence="1">Uncharacterized protein</fullName>
    </submittedName>
</protein>
<evidence type="ECO:0000313" key="1">
    <source>
        <dbReference type="EMBL" id="NWK54710.1"/>
    </source>
</evidence>
<name>A0A851GJ69_9BACT</name>
<dbReference type="InterPro" id="IPR020994">
    <property type="entry name" value="Uncharacterised_Ca-bd_CcbP"/>
</dbReference>
<dbReference type="InterPro" id="IPR043067">
    <property type="entry name" value="CcbP_b-brl"/>
</dbReference>
<reference evidence="1 2" key="1">
    <citation type="submission" date="2020-07" db="EMBL/GenBank/DDBJ databases">
        <title>Roseicoccus Jingziensis gen. nov., sp. nov., isolated from coastal seawater.</title>
        <authorList>
            <person name="Feng X."/>
        </authorList>
    </citation>
    <scope>NUCLEOTIDE SEQUENCE [LARGE SCALE GENOMIC DNA]</scope>
    <source>
        <strain evidence="1 2">N1E253</strain>
    </source>
</reference>
<sequence>MSFPFHALCLRRTSTLTLRKDDVYSVKRMADVEDCDHDIYVMVEFDDDELAVQLTQLEPIGELDDESREAVCD</sequence>